<dbReference type="PRINTS" id="PR00094">
    <property type="entry name" value="ADENYLTKNASE"/>
</dbReference>
<dbReference type="InterPro" id="IPR000850">
    <property type="entry name" value="Adenylat/UMP-CMP_kin"/>
</dbReference>
<evidence type="ECO:0000313" key="9">
    <source>
        <dbReference type="EMBL" id="QOY86300.1"/>
    </source>
</evidence>
<comment type="subunit">
    <text evidence="5 7">Monomer.</text>
</comment>
<evidence type="ECO:0000256" key="7">
    <source>
        <dbReference type="RuleBase" id="RU003331"/>
    </source>
</evidence>
<dbReference type="Pfam" id="PF05191">
    <property type="entry name" value="ADK_lid"/>
    <property type="match status" value="1"/>
</dbReference>
<evidence type="ECO:0000256" key="3">
    <source>
        <dbReference type="ARBA" id="ARBA00022741"/>
    </source>
</evidence>
<evidence type="ECO:0000256" key="6">
    <source>
        <dbReference type="RuleBase" id="RU003330"/>
    </source>
</evidence>
<dbReference type="PROSITE" id="PS00113">
    <property type="entry name" value="ADENYLATE_KINASE"/>
    <property type="match status" value="1"/>
</dbReference>
<sequence length="225" mass="24434">MRQTGGKLPKALILFGPPGSGKGTQAALLKEQLKVPHISTGDMLRERIATGDPLGLQVKDLMQAGRLVPDEVVNRLVNDRISLPDCAGGFILDGYPRTIQQAEVLDGELRARGFEPVVIHLKVDYNRIIARIAGRRQCPVCGALYSLTSHPPKSPDVCDNEGSRLVVREDDRESVIRERLEAYDRQTSPLLAYFAASGDAFYEVDGSVGSPQVILSGVCAVLSLE</sequence>
<dbReference type="InterPro" id="IPR007862">
    <property type="entry name" value="Adenylate_kinase_lid-dom"/>
</dbReference>
<dbReference type="FunFam" id="3.40.50.300:FF:000106">
    <property type="entry name" value="Adenylate kinase mitochondrial"/>
    <property type="match status" value="1"/>
</dbReference>
<name>A0A7S7NMF3_PALFE</name>
<dbReference type="SUPFAM" id="SSF52540">
    <property type="entry name" value="P-loop containing nucleoside triphosphate hydrolases"/>
    <property type="match status" value="1"/>
</dbReference>
<evidence type="ECO:0000256" key="1">
    <source>
        <dbReference type="ARBA" id="ARBA00022679"/>
    </source>
</evidence>
<dbReference type="KEGG" id="pfer:IRI77_26300"/>
<keyword evidence="4 5" id="KW-0418">Kinase</keyword>
<feature type="binding site" evidence="5">
    <location>
        <position position="179"/>
    </location>
    <ligand>
        <name>AMP</name>
        <dbReference type="ChEBI" id="CHEBI:456215"/>
    </ligand>
</feature>
<feature type="region of interest" description="NMP" evidence="5">
    <location>
        <begin position="39"/>
        <end position="68"/>
    </location>
</feature>
<feature type="domain" description="Adenylate kinase active site lid" evidence="8">
    <location>
        <begin position="135"/>
        <end position="170"/>
    </location>
</feature>
<evidence type="ECO:0000313" key="10">
    <source>
        <dbReference type="Proteomes" id="UP000593892"/>
    </source>
</evidence>
<dbReference type="GO" id="GO:0005524">
    <property type="term" value="F:ATP binding"/>
    <property type="evidence" value="ECO:0007669"/>
    <property type="project" value="UniProtKB-UniRule"/>
</dbReference>
<dbReference type="EC" id="2.7.4.3" evidence="5 7"/>
<keyword evidence="10" id="KW-1185">Reference proteome</keyword>
<feature type="binding site" evidence="5">
    <location>
        <begin position="66"/>
        <end position="68"/>
    </location>
    <ligand>
        <name>AMP</name>
        <dbReference type="ChEBI" id="CHEBI:456215"/>
    </ligand>
</feature>
<keyword evidence="1 5" id="KW-0808">Transferase</keyword>
<dbReference type="Pfam" id="PF00406">
    <property type="entry name" value="ADK"/>
    <property type="match status" value="1"/>
</dbReference>
<keyword evidence="3 5" id="KW-0547">Nucleotide-binding</keyword>
<dbReference type="Proteomes" id="UP000593892">
    <property type="component" value="Chromosome"/>
</dbReference>
<comment type="catalytic activity">
    <reaction evidence="5 7">
        <text>AMP + ATP = 2 ADP</text>
        <dbReference type="Rhea" id="RHEA:12973"/>
        <dbReference type="ChEBI" id="CHEBI:30616"/>
        <dbReference type="ChEBI" id="CHEBI:456215"/>
        <dbReference type="ChEBI" id="CHEBI:456216"/>
        <dbReference type="EC" id="2.7.4.3"/>
    </reaction>
</comment>
<feature type="binding site" evidence="5">
    <location>
        <position position="45"/>
    </location>
    <ligand>
        <name>AMP</name>
        <dbReference type="ChEBI" id="CHEBI:456215"/>
    </ligand>
</feature>
<dbReference type="InterPro" id="IPR027417">
    <property type="entry name" value="P-loop_NTPase"/>
</dbReference>
<feature type="binding site" evidence="5">
    <location>
        <begin position="19"/>
        <end position="24"/>
    </location>
    <ligand>
        <name>ATP</name>
        <dbReference type="ChEBI" id="CHEBI:30616"/>
    </ligand>
</feature>
<dbReference type="RefSeq" id="WP_194447969.1">
    <property type="nucleotide sequence ID" value="NZ_CP063849.1"/>
</dbReference>
<comment type="pathway">
    <text evidence="5">Purine metabolism; AMP biosynthesis via salvage pathway; AMP from ADP: step 1/1.</text>
</comment>
<organism evidence="9 10">
    <name type="scientific">Paludibaculum fermentans</name>
    <dbReference type="NCBI Taxonomy" id="1473598"/>
    <lineage>
        <taxon>Bacteria</taxon>
        <taxon>Pseudomonadati</taxon>
        <taxon>Acidobacteriota</taxon>
        <taxon>Terriglobia</taxon>
        <taxon>Bryobacterales</taxon>
        <taxon>Bryobacteraceae</taxon>
        <taxon>Paludibaculum</taxon>
    </lineage>
</organism>
<dbReference type="EMBL" id="CP063849">
    <property type="protein sequence ID" value="QOY86300.1"/>
    <property type="molecule type" value="Genomic_DNA"/>
</dbReference>
<dbReference type="GO" id="GO:0004017">
    <property type="term" value="F:AMP kinase activity"/>
    <property type="evidence" value="ECO:0007669"/>
    <property type="project" value="UniProtKB-UniRule"/>
</dbReference>
<feature type="region of interest" description="LID" evidence="5">
    <location>
        <begin position="134"/>
        <end position="171"/>
    </location>
</feature>
<feature type="binding site" evidence="5">
    <location>
        <position position="101"/>
    </location>
    <ligand>
        <name>AMP</name>
        <dbReference type="ChEBI" id="CHEBI:456215"/>
    </ligand>
</feature>
<dbReference type="InterPro" id="IPR033690">
    <property type="entry name" value="Adenylat_kinase_CS"/>
</dbReference>
<comment type="subcellular location">
    <subcellularLocation>
        <location evidence="5 7">Cytoplasm</location>
    </subcellularLocation>
</comment>
<dbReference type="GO" id="GO:0044209">
    <property type="term" value="P:AMP salvage"/>
    <property type="evidence" value="ECO:0007669"/>
    <property type="project" value="UniProtKB-UniRule"/>
</dbReference>
<dbReference type="AlphaFoldDB" id="A0A7S7NMF3"/>
<evidence type="ECO:0000256" key="2">
    <source>
        <dbReference type="ARBA" id="ARBA00022727"/>
    </source>
</evidence>
<reference evidence="9 10" key="1">
    <citation type="submission" date="2020-10" db="EMBL/GenBank/DDBJ databases">
        <title>Complete genome sequence of Paludibaculum fermentans P105T, a facultatively anaerobic acidobacterium capable of dissimilatory Fe(III) reduction.</title>
        <authorList>
            <person name="Dedysh S.N."/>
            <person name="Beletsky A.V."/>
            <person name="Kulichevskaya I.S."/>
            <person name="Mardanov A.V."/>
            <person name="Ravin N.V."/>
        </authorList>
    </citation>
    <scope>NUCLEOTIDE SEQUENCE [LARGE SCALE GENOMIC DNA]</scope>
    <source>
        <strain evidence="9 10">P105</strain>
    </source>
</reference>
<feature type="binding site" evidence="5">
    <location>
        <position position="208"/>
    </location>
    <ligand>
        <name>ATP</name>
        <dbReference type="ChEBI" id="CHEBI:30616"/>
    </ligand>
</feature>
<feature type="binding site" evidence="5">
    <location>
        <begin position="94"/>
        <end position="97"/>
    </location>
    <ligand>
        <name>AMP</name>
        <dbReference type="ChEBI" id="CHEBI:456215"/>
    </ligand>
</feature>
<evidence type="ECO:0000259" key="8">
    <source>
        <dbReference type="Pfam" id="PF05191"/>
    </source>
</evidence>
<keyword evidence="5" id="KW-0963">Cytoplasm</keyword>
<dbReference type="Gene3D" id="3.40.50.300">
    <property type="entry name" value="P-loop containing nucleotide triphosphate hydrolases"/>
    <property type="match status" value="1"/>
</dbReference>
<dbReference type="HAMAP" id="MF_00235">
    <property type="entry name" value="Adenylate_kinase_Adk"/>
    <property type="match status" value="1"/>
</dbReference>
<keyword evidence="2 5" id="KW-0545">Nucleotide biosynthesis</keyword>
<comment type="domain">
    <text evidence="5">Consists of three domains, a large central CORE domain and two small peripheral domains, NMPbind and LID, which undergo movements during catalysis. The LID domain closes over the site of phosphoryl transfer upon ATP binding. Assembling and dissambling the active center during each catalytic cycle provides an effective means to prevent ATP hydrolysis.</text>
</comment>
<dbReference type="GO" id="GO:0005737">
    <property type="term" value="C:cytoplasm"/>
    <property type="evidence" value="ECO:0007669"/>
    <property type="project" value="UniProtKB-SubCell"/>
</dbReference>
<feature type="binding site" evidence="5">
    <location>
        <position position="40"/>
    </location>
    <ligand>
        <name>AMP</name>
        <dbReference type="ChEBI" id="CHEBI:456215"/>
    </ligand>
</feature>
<dbReference type="InterPro" id="IPR006259">
    <property type="entry name" value="Adenyl_kin_sub"/>
</dbReference>
<dbReference type="CDD" id="cd01428">
    <property type="entry name" value="ADK"/>
    <property type="match status" value="1"/>
</dbReference>
<feature type="binding site" evidence="5">
    <location>
        <position position="168"/>
    </location>
    <ligand>
        <name>AMP</name>
        <dbReference type="ChEBI" id="CHEBI:456215"/>
    </ligand>
</feature>
<comment type="caution">
    <text evidence="5">Lacks conserved residue(s) required for the propagation of feature annotation.</text>
</comment>
<dbReference type="PANTHER" id="PTHR23359">
    <property type="entry name" value="NUCLEOTIDE KINASE"/>
    <property type="match status" value="1"/>
</dbReference>
<keyword evidence="5 7" id="KW-0067">ATP-binding</keyword>
<accession>A0A7S7NMF3</accession>
<dbReference type="NCBIfam" id="NF001381">
    <property type="entry name" value="PRK00279.1-3"/>
    <property type="match status" value="1"/>
</dbReference>
<dbReference type="UniPathway" id="UPA00588">
    <property type="reaction ID" value="UER00649"/>
</dbReference>
<proteinExistence type="inferred from homology"/>
<protein>
    <recommendedName>
        <fullName evidence="5 7">Adenylate kinase</fullName>
        <shortName evidence="5">AK</shortName>
        <ecNumber evidence="5 7">2.7.4.3</ecNumber>
    </recommendedName>
    <alternativeName>
        <fullName evidence="5">ATP-AMP transphosphorylase</fullName>
    </alternativeName>
    <alternativeName>
        <fullName evidence="5">ATP:AMP phosphotransferase</fullName>
    </alternativeName>
    <alternativeName>
        <fullName evidence="5">Adenylate monophosphate kinase</fullName>
    </alternativeName>
</protein>
<dbReference type="NCBIfam" id="TIGR01351">
    <property type="entry name" value="adk"/>
    <property type="match status" value="1"/>
</dbReference>
<comment type="similarity">
    <text evidence="5 6">Belongs to the adenylate kinase family.</text>
</comment>
<evidence type="ECO:0000256" key="4">
    <source>
        <dbReference type="ARBA" id="ARBA00022777"/>
    </source>
</evidence>
<evidence type="ECO:0000256" key="5">
    <source>
        <dbReference type="HAMAP-Rule" id="MF_00235"/>
    </source>
</evidence>
<gene>
    <name evidence="5" type="primary">adk</name>
    <name evidence="9" type="ORF">IRI77_26300</name>
</gene>
<comment type="function">
    <text evidence="5">Catalyzes the reversible transfer of the terminal phosphate group between ATP and AMP. Plays an important role in cellular energy homeostasis and in adenine nucleotide metabolism.</text>
</comment>
<feature type="binding site" evidence="5">
    <location>
        <position position="135"/>
    </location>
    <ligand>
        <name>ATP</name>
        <dbReference type="ChEBI" id="CHEBI:30616"/>
    </ligand>
</feature>